<comment type="caution">
    <text evidence="6">The sequence shown here is derived from an EMBL/GenBank/DDBJ whole genome shotgun (WGS) entry which is preliminary data.</text>
</comment>
<evidence type="ECO:0000256" key="3">
    <source>
        <dbReference type="ARBA" id="ARBA00022741"/>
    </source>
</evidence>
<dbReference type="InterPro" id="IPR027417">
    <property type="entry name" value="P-loop_NTPase"/>
</dbReference>
<organism evidence="6 7">
    <name type="scientific">Jannaschia pagri</name>
    <dbReference type="NCBI Taxonomy" id="2829797"/>
    <lineage>
        <taxon>Bacteria</taxon>
        <taxon>Pseudomonadati</taxon>
        <taxon>Pseudomonadota</taxon>
        <taxon>Alphaproteobacteria</taxon>
        <taxon>Rhodobacterales</taxon>
        <taxon>Roseobacteraceae</taxon>
        <taxon>Jannaschia</taxon>
    </lineage>
</organism>
<dbReference type="SMART" id="SM00382">
    <property type="entry name" value="AAA"/>
    <property type="match status" value="1"/>
</dbReference>
<keyword evidence="7" id="KW-1185">Reference proteome</keyword>
<proteinExistence type="inferred from homology"/>
<evidence type="ECO:0000313" key="7">
    <source>
        <dbReference type="Proteomes" id="UP000786693"/>
    </source>
</evidence>
<dbReference type="PROSITE" id="PS50893">
    <property type="entry name" value="ABC_TRANSPORTER_2"/>
    <property type="match status" value="1"/>
</dbReference>
<evidence type="ECO:0000256" key="1">
    <source>
        <dbReference type="ARBA" id="ARBA00005417"/>
    </source>
</evidence>
<keyword evidence="2" id="KW-0813">Transport</keyword>
<keyword evidence="3" id="KW-0547">Nucleotide-binding</keyword>
<evidence type="ECO:0000256" key="4">
    <source>
        <dbReference type="ARBA" id="ARBA00022840"/>
    </source>
</evidence>
<dbReference type="InterPro" id="IPR015860">
    <property type="entry name" value="ABC_transpr_TagH-like"/>
</dbReference>
<dbReference type="InterPro" id="IPR003439">
    <property type="entry name" value="ABC_transporter-like_ATP-bd"/>
</dbReference>
<name>A0ABQ4NLG1_9RHOB</name>
<dbReference type="PANTHER" id="PTHR46743">
    <property type="entry name" value="TEICHOIC ACIDS EXPORT ATP-BINDING PROTEIN TAGH"/>
    <property type="match status" value="1"/>
</dbReference>
<evidence type="ECO:0000313" key="6">
    <source>
        <dbReference type="EMBL" id="GIT95258.1"/>
    </source>
</evidence>
<evidence type="ECO:0000259" key="5">
    <source>
        <dbReference type="PROSITE" id="PS50893"/>
    </source>
</evidence>
<dbReference type="SUPFAM" id="SSF52540">
    <property type="entry name" value="P-loop containing nucleoside triphosphate hydrolases"/>
    <property type="match status" value="2"/>
</dbReference>
<dbReference type="RefSeq" id="WP_220748758.1">
    <property type="nucleotide sequence ID" value="NZ_BPFH01000003.1"/>
</dbReference>
<dbReference type="CDD" id="cd03220">
    <property type="entry name" value="ABC_KpsT_Wzt"/>
    <property type="match status" value="1"/>
</dbReference>
<keyword evidence="4" id="KW-0067">ATP-binding</keyword>
<sequence length="541" mass="60505">MIVLRNLTKTFTVNGRSNTVADNLNAVFPTGVSVGLLGRNGAGKSTLLRLIAGTSTPSWGEVLSTGSVSFPVGLADSMHADLTGAQNTRFVARIYGADTESLMDWVEDFAELGEHFHLPVRSYSSGMKGRLSFGINMGLAFDTYLVDEVTAVGDAAFRRKSSEVFRGRMETSGAIFVSHSMGQIRDLCTAGAMLENGKLQYYEEVDEAIDRYLFSLDPDRTREAAVPARDDSMVRLPEGVRMLYGLGLPVTHAGWVGDCLRRHRQCLCPDVTEPHYFDTRAGRNRRLLRDRNAALRKLSAQQEKAKGADRSKLLGKISDTAALLQIHAAPSEGETRHEAYLDFMQRHRRSQPLLCDLTPAYARLRQLDFSDMAGLGDGVFLLVLRDPVDRYWEALCLDMPEEKRTADTCARQLRQLLAEGPEEIVGLRPDSDYARLMSRLLPEVPKDRIVTLFHEHLDDPEARLVELERMTTTLGLDVLPDDRRPTFPDRPDVPKLPGELGEKLMEMLLPQYEAIYAEYGSDVPLAWRWRPEHLNESLPAA</sequence>
<evidence type="ECO:0000256" key="2">
    <source>
        <dbReference type="ARBA" id="ARBA00022448"/>
    </source>
</evidence>
<dbReference type="InterPro" id="IPR003593">
    <property type="entry name" value="AAA+_ATPase"/>
</dbReference>
<dbReference type="PANTHER" id="PTHR46743:SF2">
    <property type="entry name" value="TEICHOIC ACIDS EXPORT ATP-BINDING PROTEIN TAGH"/>
    <property type="match status" value="1"/>
</dbReference>
<reference evidence="6 7" key="1">
    <citation type="submission" date="2021-05" db="EMBL/GenBank/DDBJ databases">
        <title>Bacteria Genome sequencing.</title>
        <authorList>
            <person name="Takabe Y."/>
            <person name="Nakajima Y."/>
            <person name="Suzuki S."/>
            <person name="Shiozaki T."/>
        </authorList>
    </citation>
    <scope>NUCLEOTIDE SEQUENCE [LARGE SCALE GENOMIC DNA]</scope>
    <source>
        <strain evidence="6 7">AI_62</strain>
    </source>
</reference>
<dbReference type="Pfam" id="PF00005">
    <property type="entry name" value="ABC_tran"/>
    <property type="match status" value="1"/>
</dbReference>
<dbReference type="EMBL" id="BPFH01000003">
    <property type="protein sequence ID" value="GIT95258.1"/>
    <property type="molecule type" value="Genomic_DNA"/>
</dbReference>
<dbReference type="Gene3D" id="3.40.50.300">
    <property type="entry name" value="P-loop containing nucleotide triphosphate hydrolases"/>
    <property type="match status" value="2"/>
</dbReference>
<accession>A0ABQ4NLG1</accession>
<gene>
    <name evidence="6" type="ORF">JANAI62_18810</name>
</gene>
<protein>
    <recommendedName>
        <fullName evidence="5">ABC transporter domain-containing protein</fullName>
    </recommendedName>
</protein>
<comment type="similarity">
    <text evidence="1">Belongs to the ABC transporter superfamily.</text>
</comment>
<dbReference type="Proteomes" id="UP000786693">
    <property type="component" value="Unassembled WGS sequence"/>
</dbReference>
<dbReference type="InterPro" id="IPR050683">
    <property type="entry name" value="Bact_Polysacc_Export_ATP-bd"/>
</dbReference>
<feature type="domain" description="ABC transporter" evidence="5">
    <location>
        <begin position="2"/>
        <end position="221"/>
    </location>
</feature>